<dbReference type="InterPro" id="IPR036641">
    <property type="entry name" value="HPT_dom_sf"/>
</dbReference>
<dbReference type="AlphaFoldDB" id="A0A0D0GX14"/>
<evidence type="ECO:0000313" key="1">
    <source>
        <dbReference type="EMBL" id="KIO78981.1"/>
    </source>
</evidence>
<accession>A0A0D0GX14</accession>
<organism evidence="1 2">
    <name type="scientific">Pedobacter lusitanus</name>
    <dbReference type="NCBI Taxonomy" id="1503925"/>
    <lineage>
        <taxon>Bacteria</taxon>
        <taxon>Pseudomonadati</taxon>
        <taxon>Bacteroidota</taxon>
        <taxon>Sphingobacteriia</taxon>
        <taxon>Sphingobacteriales</taxon>
        <taxon>Sphingobacteriaceae</taxon>
        <taxon>Pedobacter</taxon>
    </lineage>
</organism>
<proteinExistence type="predicted"/>
<comment type="caution">
    <text evidence="1">The sequence shown here is derived from an EMBL/GenBank/DDBJ whole genome shotgun (WGS) entry which is preliminary data.</text>
</comment>
<sequence length="98" mass="11211">MTSLQNINAPFDFTYLHSFSRDNDFLIEIIDLCLINTPLYMESLNSSFAKKELERVIFFLYRIKSTTSVMGRNDISIYICGIEKKNLGGTIISCRSGI</sequence>
<dbReference type="EMBL" id="JXRA01000003">
    <property type="protein sequence ID" value="KIO78981.1"/>
    <property type="molecule type" value="Genomic_DNA"/>
</dbReference>
<gene>
    <name evidence="1" type="ORF">TH53_00375</name>
</gene>
<dbReference type="SUPFAM" id="SSF47226">
    <property type="entry name" value="Histidine-containing phosphotransfer domain, HPT domain"/>
    <property type="match status" value="1"/>
</dbReference>
<dbReference type="GO" id="GO:0000160">
    <property type="term" value="P:phosphorelay signal transduction system"/>
    <property type="evidence" value="ECO:0007669"/>
    <property type="project" value="InterPro"/>
</dbReference>
<dbReference type="STRING" id="1503925.TH53_00375"/>
<name>A0A0D0GX14_9SPHI</name>
<keyword evidence="2" id="KW-1185">Reference proteome</keyword>
<dbReference type="Proteomes" id="UP000032049">
    <property type="component" value="Unassembled WGS sequence"/>
</dbReference>
<evidence type="ECO:0000313" key="2">
    <source>
        <dbReference type="Proteomes" id="UP000032049"/>
    </source>
</evidence>
<protein>
    <submittedName>
        <fullName evidence="1">Uncharacterized protein</fullName>
    </submittedName>
</protein>
<reference evidence="1 2" key="1">
    <citation type="submission" date="2015-01" db="EMBL/GenBank/DDBJ databases">
        <title>Draft genome sequence of Pedobacter sp. NL19 isolated from sludge of an effluent treatment pond in an abandoned uranium mine.</title>
        <authorList>
            <person name="Santos T."/>
            <person name="Caetano T."/>
            <person name="Covas C."/>
            <person name="Cruz A."/>
            <person name="Mendo S."/>
        </authorList>
    </citation>
    <scope>NUCLEOTIDE SEQUENCE [LARGE SCALE GENOMIC DNA]</scope>
    <source>
        <strain evidence="1 2">NL19</strain>
    </source>
</reference>